<protein>
    <submittedName>
        <fullName evidence="2">Nitrous oxide reductase accessory protein NosL</fullName>
    </submittedName>
</protein>
<organism evidence="2 3">
    <name type="scientific">Marinobacter salinexigens</name>
    <dbReference type="NCBI Taxonomy" id="2919747"/>
    <lineage>
        <taxon>Bacteria</taxon>
        <taxon>Pseudomonadati</taxon>
        <taxon>Pseudomonadota</taxon>
        <taxon>Gammaproteobacteria</taxon>
        <taxon>Pseudomonadales</taxon>
        <taxon>Marinobacteraceae</taxon>
        <taxon>Marinobacter</taxon>
    </lineage>
</organism>
<dbReference type="Proteomes" id="UP000323161">
    <property type="component" value="Unassembled WGS sequence"/>
</dbReference>
<dbReference type="Gene3D" id="3.30.70.2050">
    <property type="match status" value="1"/>
</dbReference>
<dbReference type="PANTHER" id="PTHR41247">
    <property type="entry name" value="HTH-TYPE TRANSCRIPTIONAL REPRESSOR YCNK"/>
    <property type="match status" value="1"/>
</dbReference>
<evidence type="ECO:0000256" key="1">
    <source>
        <dbReference type="SAM" id="SignalP"/>
    </source>
</evidence>
<feature type="chain" id="PRO_5022759535" evidence="1">
    <location>
        <begin position="20"/>
        <end position="193"/>
    </location>
</feature>
<dbReference type="AlphaFoldDB" id="A0A5B0VNN7"/>
<evidence type="ECO:0000313" key="3">
    <source>
        <dbReference type="Proteomes" id="UP000323161"/>
    </source>
</evidence>
<sequence length="193" mass="20888">MKPSNLSGLLVLLAAMTLAACGGTEEAVASKPVPVNFQSGDECHVCGMVISGFPGPKGEAITEKEHQVHKFCSTKDMFAWVLQPENINREHTLYVHDMAQSEWTEPDDTDLIDARDAFYVAGSNRMGAMGPTLASFASRDSAEAFASEYGGNVLKFSEVTLGHLNSPMPASDSGELLMESMDHSRMDSMHTEQ</sequence>
<dbReference type="Gene3D" id="3.30.70.2060">
    <property type="match status" value="1"/>
</dbReference>
<comment type="caution">
    <text evidence="2">The sequence shown here is derived from an EMBL/GenBank/DDBJ whole genome shotgun (WGS) entry which is preliminary data.</text>
</comment>
<dbReference type="RefSeq" id="WP_149598616.1">
    <property type="nucleotide sequence ID" value="NZ_VTUU01000001.1"/>
</dbReference>
<proteinExistence type="predicted"/>
<dbReference type="EMBL" id="VTUU01000001">
    <property type="protein sequence ID" value="KAA1175978.1"/>
    <property type="molecule type" value="Genomic_DNA"/>
</dbReference>
<dbReference type="Pfam" id="PF05573">
    <property type="entry name" value="NosL"/>
    <property type="match status" value="1"/>
</dbReference>
<keyword evidence="3" id="KW-1185">Reference proteome</keyword>
<feature type="signal peptide" evidence="1">
    <location>
        <begin position="1"/>
        <end position="19"/>
    </location>
</feature>
<keyword evidence="1" id="KW-0732">Signal</keyword>
<dbReference type="PANTHER" id="PTHR41247:SF1">
    <property type="entry name" value="HTH-TYPE TRANSCRIPTIONAL REPRESSOR YCNK"/>
    <property type="match status" value="1"/>
</dbReference>
<accession>A0A5B0VNN7</accession>
<name>A0A5B0VNN7_9GAMM</name>
<gene>
    <name evidence="2" type="ORF">FWJ25_02275</name>
</gene>
<dbReference type="InterPro" id="IPR008719">
    <property type="entry name" value="N2O_reductase_NosL"/>
</dbReference>
<dbReference type="SUPFAM" id="SSF160387">
    <property type="entry name" value="NosL/MerB-like"/>
    <property type="match status" value="1"/>
</dbReference>
<evidence type="ECO:0000313" key="2">
    <source>
        <dbReference type="EMBL" id="KAA1175978.1"/>
    </source>
</evidence>
<dbReference type="PROSITE" id="PS51257">
    <property type="entry name" value="PROKAR_LIPOPROTEIN"/>
    <property type="match status" value="1"/>
</dbReference>
<reference evidence="2 3" key="1">
    <citation type="submission" date="2019-08" db="EMBL/GenBank/DDBJ databases">
        <title>Marinobacter ZYF650 sp. nov., a marine bacterium isolated from seawater of the Mariana trench.</title>
        <authorList>
            <person name="Ahmad W."/>
        </authorList>
    </citation>
    <scope>NUCLEOTIDE SEQUENCE [LARGE SCALE GENOMIC DNA]</scope>
    <source>
        <strain evidence="2 3">ZYF650</strain>
    </source>
</reference>